<accession>A0A1A9QF38</accession>
<evidence type="ECO:0000256" key="4">
    <source>
        <dbReference type="RuleBase" id="RU000639"/>
    </source>
</evidence>
<evidence type="ECO:0000256" key="2">
    <source>
        <dbReference type="ARBA" id="ARBA00023186"/>
    </source>
</evidence>
<proteinExistence type="inferred from homology"/>
<reference evidence="8" key="1">
    <citation type="submission" date="2016-04" db="EMBL/GenBank/DDBJ databases">
        <authorList>
            <person name="Quiroz-Castaneda R.E."/>
            <person name="Martinez-Ocampo F."/>
        </authorList>
    </citation>
    <scope>NUCLEOTIDE SEQUENCE [LARGE SCALE GENOMIC DNA]</scope>
    <source>
        <strain evidence="8">INIFAP01</strain>
    </source>
</reference>
<evidence type="ECO:0000256" key="6">
    <source>
        <dbReference type="SAM" id="Coils"/>
    </source>
</evidence>
<dbReference type="Pfam" id="PF01025">
    <property type="entry name" value="GrpE"/>
    <property type="match status" value="1"/>
</dbReference>
<keyword evidence="3" id="KW-0963">Cytoplasm</keyword>
<dbReference type="InterPro" id="IPR000740">
    <property type="entry name" value="GrpE"/>
</dbReference>
<gene>
    <name evidence="3" type="primary">grpE</name>
    <name evidence="7" type="ORF">A6V39_02670</name>
</gene>
<dbReference type="GO" id="GO:0005737">
    <property type="term" value="C:cytoplasm"/>
    <property type="evidence" value="ECO:0007669"/>
    <property type="project" value="UniProtKB-SubCell"/>
</dbReference>
<dbReference type="RefSeq" id="WP_187150161.1">
    <property type="nucleotide sequence ID" value="NZ_LWUJ01000011.1"/>
</dbReference>
<dbReference type="PANTHER" id="PTHR21237">
    <property type="entry name" value="GRPE PROTEIN"/>
    <property type="match status" value="1"/>
</dbReference>
<comment type="similarity">
    <text evidence="1 3 5">Belongs to the GrpE family.</text>
</comment>
<keyword evidence="6" id="KW-0175">Coiled coil</keyword>
<dbReference type="GO" id="GO:0006457">
    <property type="term" value="P:protein folding"/>
    <property type="evidence" value="ECO:0007669"/>
    <property type="project" value="InterPro"/>
</dbReference>
<evidence type="ECO:0000313" key="8">
    <source>
        <dbReference type="Proteomes" id="UP000077623"/>
    </source>
</evidence>
<protein>
    <recommendedName>
        <fullName evidence="3 4">Protein GrpE</fullName>
    </recommendedName>
    <alternativeName>
        <fullName evidence="3">HSP-70 cofactor</fullName>
    </alternativeName>
</protein>
<dbReference type="SUPFAM" id="SSF51064">
    <property type="entry name" value="Head domain of nucleotide exchange factor GrpE"/>
    <property type="match status" value="1"/>
</dbReference>
<evidence type="ECO:0000256" key="5">
    <source>
        <dbReference type="RuleBase" id="RU004478"/>
    </source>
</evidence>
<dbReference type="EMBL" id="LWUJ01000011">
    <property type="protein sequence ID" value="OAL10319.1"/>
    <property type="molecule type" value="Genomic_DNA"/>
</dbReference>
<dbReference type="SUPFAM" id="SSF58014">
    <property type="entry name" value="Coiled-coil domain of nucleotide exchange factor GrpE"/>
    <property type="match status" value="1"/>
</dbReference>
<dbReference type="GO" id="GO:0000774">
    <property type="term" value="F:adenyl-nucleotide exchange factor activity"/>
    <property type="evidence" value="ECO:0007669"/>
    <property type="project" value="InterPro"/>
</dbReference>
<comment type="function">
    <text evidence="3 4">Participates actively in the response to hyperosmotic and heat shock by preventing the aggregation of stress-denatured proteins, in association with DnaK and GrpE. It is the nucleotide exchange factor for DnaK and may function as a thermosensor. Unfolded proteins bind initially to DnaJ; upon interaction with the DnaJ-bound protein, DnaK hydrolyzes its bound ATP, resulting in the formation of a stable complex. GrpE releases ADP from DnaK; ATP binding to DnaK triggers the release of the substrate protein, thus completing the reaction cycle. Several rounds of ATP-dependent interactions between DnaJ, DnaK and GrpE are required for fully efficient folding.</text>
</comment>
<dbReference type="InterPro" id="IPR009012">
    <property type="entry name" value="GrpE_head"/>
</dbReference>
<dbReference type="PRINTS" id="PR00773">
    <property type="entry name" value="GRPEPROTEIN"/>
</dbReference>
<comment type="subunit">
    <text evidence="3">Homodimer.</text>
</comment>
<dbReference type="PANTHER" id="PTHR21237:SF23">
    <property type="entry name" value="GRPE PROTEIN HOMOLOG, MITOCHONDRIAL"/>
    <property type="match status" value="1"/>
</dbReference>
<dbReference type="STRING" id="432608.A6V39_02670"/>
<sequence>MTEEGKQIEKEERVEEELREQIKELQEQIATLEKESNQKIMDFIDKKSKEAEQIILKKEEELKLKFKRELENAKDYLYERQFSELVGIISNFETAIDMATAPEIAAYLAGFKMFSSQFETLLSDLNISKFSPKKYDEFDSSCMEATMVEKVDSEELENKVLQVFSKGYKLNERVIKLSSVKVGKLD</sequence>
<dbReference type="GO" id="GO:0051082">
    <property type="term" value="F:unfolded protein binding"/>
    <property type="evidence" value="ECO:0007669"/>
    <property type="project" value="TreeGrafter"/>
</dbReference>
<dbReference type="GO" id="GO:0042803">
    <property type="term" value="F:protein homodimerization activity"/>
    <property type="evidence" value="ECO:0007669"/>
    <property type="project" value="InterPro"/>
</dbReference>
<dbReference type="AlphaFoldDB" id="A0A1A9QF38"/>
<dbReference type="GO" id="GO:0051087">
    <property type="term" value="F:protein-folding chaperone binding"/>
    <property type="evidence" value="ECO:0007669"/>
    <property type="project" value="InterPro"/>
</dbReference>
<keyword evidence="8" id="KW-1185">Reference proteome</keyword>
<dbReference type="HAMAP" id="MF_01151">
    <property type="entry name" value="GrpE"/>
    <property type="match status" value="1"/>
</dbReference>
<evidence type="ECO:0000313" key="7">
    <source>
        <dbReference type="EMBL" id="OAL10319.1"/>
    </source>
</evidence>
<comment type="caution">
    <text evidence="7">The sequence shown here is derived from an EMBL/GenBank/DDBJ whole genome shotgun (WGS) entry which is preliminary data.</text>
</comment>
<name>A0A1A9QF38_9MOLU</name>
<evidence type="ECO:0000256" key="1">
    <source>
        <dbReference type="ARBA" id="ARBA00009054"/>
    </source>
</evidence>
<feature type="coiled-coil region" evidence="6">
    <location>
        <begin position="1"/>
        <end position="76"/>
    </location>
</feature>
<organism evidence="7 8">
    <name type="scientific">Candidatus Mycoplasma haematobovis</name>
    <dbReference type="NCBI Taxonomy" id="432608"/>
    <lineage>
        <taxon>Bacteria</taxon>
        <taxon>Bacillati</taxon>
        <taxon>Mycoplasmatota</taxon>
        <taxon>Mollicutes</taxon>
        <taxon>Mycoplasmataceae</taxon>
        <taxon>Mycoplasma</taxon>
    </lineage>
</organism>
<dbReference type="Gene3D" id="2.30.22.10">
    <property type="entry name" value="Head domain of nucleotide exchange factor GrpE"/>
    <property type="match status" value="1"/>
</dbReference>
<evidence type="ECO:0000256" key="3">
    <source>
        <dbReference type="HAMAP-Rule" id="MF_01151"/>
    </source>
</evidence>
<dbReference type="PROSITE" id="PS01071">
    <property type="entry name" value="GRPE"/>
    <property type="match status" value="1"/>
</dbReference>
<comment type="subcellular location">
    <subcellularLocation>
        <location evidence="3">Cytoplasm</location>
    </subcellularLocation>
</comment>
<keyword evidence="2 3" id="KW-0143">Chaperone</keyword>
<dbReference type="InterPro" id="IPR013805">
    <property type="entry name" value="GrpE_CC"/>
</dbReference>
<dbReference type="Proteomes" id="UP000077623">
    <property type="component" value="Unassembled WGS sequence"/>
</dbReference>
<keyword evidence="3 4" id="KW-0346">Stress response</keyword>